<keyword evidence="3" id="KW-1185">Reference proteome</keyword>
<accession>A0A5C1AIG4</accession>
<feature type="compositionally biased region" description="Basic and acidic residues" evidence="1">
    <location>
        <begin position="1"/>
        <end position="12"/>
    </location>
</feature>
<protein>
    <submittedName>
        <fullName evidence="2">Uncharacterized protein</fullName>
    </submittedName>
</protein>
<sequence>MPRGSKPGERRGGRAKGTKNKGTLEVQELLSNLNCDPIEGLARIANGESLLCRAYLGNEDIEVRPTFDQRLTAYKELAQYVAPKRKAVEHSGSIGTHEERLEDLHDLDNAQ</sequence>
<dbReference type="Proteomes" id="UP000324974">
    <property type="component" value="Chromosome"/>
</dbReference>
<feature type="region of interest" description="Disordered" evidence="1">
    <location>
        <begin position="85"/>
        <end position="111"/>
    </location>
</feature>
<dbReference type="AlphaFoldDB" id="A0A5C1AIG4"/>
<evidence type="ECO:0000256" key="1">
    <source>
        <dbReference type="SAM" id="MobiDB-lite"/>
    </source>
</evidence>
<dbReference type="KEGG" id="lrs:PX52LOC_03727"/>
<dbReference type="EMBL" id="CP042425">
    <property type="protein sequence ID" value="QEL16758.1"/>
    <property type="molecule type" value="Genomic_DNA"/>
</dbReference>
<feature type="region of interest" description="Disordered" evidence="1">
    <location>
        <begin position="1"/>
        <end position="23"/>
    </location>
</feature>
<name>A0A5C1AIG4_9BACT</name>
<evidence type="ECO:0000313" key="2">
    <source>
        <dbReference type="EMBL" id="QEL16758.1"/>
    </source>
</evidence>
<reference evidence="3" key="1">
    <citation type="submission" date="2019-08" db="EMBL/GenBank/DDBJ databases">
        <title>Limnoglobus roseus gen. nov., sp. nov., a novel freshwater planctomycete with a giant genome from the family Gemmataceae.</title>
        <authorList>
            <person name="Kulichevskaya I.S."/>
            <person name="Naumoff D.G."/>
            <person name="Miroshnikov K."/>
            <person name="Ivanova A."/>
            <person name="Philippov D.A."/>
            <person name="Hakobyan A."/>
            <person name="Rijpstra I.C."/>
            <person name="Sinninghe Damste J.S."/>
            <person name="Liesack W."/>
            <person name="Dedysh S.N."/>
        </authorList>
    </citation>
    <scope>NUCLEOTIDE SEQUENCE [LARGE SCALE GENOMIC DNA]</scope>
    <source>
        <strain evidence="3">PX52</strain>
    </source>
</reference>
<organism evidence="2 3">
    <name type="scientific">Limnoglobus roseus</name>
    <dbReference type="NCBI Taxonomy" id="2598579"/>
    <lineage>
        <taxon>Bacteria</taxon>
        <taxon>Pseudomonadati</taxon>
        <taxon>Planctomycetota</taxon>
        <taxon>Planctomycetia</taxon>
        <taxon>Gemmatales</taxon>
        <taxon>Gemmataceae</taxon>
        <taxon>Limnoglobus</taxon>
    </lineage>
</organism>
<feature type="compositionally biased region" description="Basic and acidic residues" evidence="1">
    <location>
        <begin position="96"/>
        <end position="111"/>
    </location>
</feature>
<gene>
    <name evidence="2" type="ORF">PX52LOC_03727</name>
</gene>
<evidence type="ECO:0000313" key="3">
    <source>
        <dbReference type="Proteomes" id="UP000324974"/>
    </source>
</evidence>
<proteinExistence type="predicted"/>